<sequence length="69" mass="8258">MYSVTQNRRTLREWRARLSKTKQDMASLLNVHPSTYAKWENTPQEMKIVDVDRLIKILGCEIDEIIFFE</sequence>
<dbReference type="RefSeq" id="WP_379292639.1">
    <property type="nucleotide sequence ID" value="NZ_JBHTKX010000001.1"/>
</dbReference>
<gene>
    <name evidence="2" type="ORF">ACFQ3J_08940</name>
</gene>
<dbReference type="InterPro" id="IPR010982">
    <property type="entry name" value="Lambda_DNA-bd_dom_sf"/>
</dbReference>
<dbReference type="InterPro" id="IPR001387">
    <property type="entry name" value="Cro/C1-type_HTH"/>
</dbReference>
<dbReference type="EMBL" id="JBHTKX010000001">
    <property type="protein sequence ID" value="MFD1128297.1"/>
    <property type="molecule type" value="Genomic_DNA"/>
</dbReference>
<dbReference type="SMART" id="SM00530">
    <property type="entry name" value="HTH_XRE"/>
    <property type="match status" value="1"/>
</dbReference>
<feature type="domain" description="HTH cro/C1-type" evidence="1">
    <location>
        <begin position="11"/>
        <end position="65"/>
    </location>
</feature>
<dbReference type="CDD" id="cd00093">
    <property type="entry name" value="HTH_XRE"/>
    <property type="match status" value="1"/>
</dbReference>
<name>A0ABW3PVY9_9BACL</name>
<organism evidence="2 3">
    <name type="scientific">Paenibacillus provencensis</name>
    <dbReference type="NCBI Taxonomy" id="441151"/>
    <lineage>
        <taxon>Bacteria</taxon>
        <taxon>Bacillati</taxon>
        <taxon>Bacillota</taxon>
        <taxon>Bacilli</taxon>
        <taxon>Bacillales</taxon>
        <taxon>Paenibacillaceae</taxon>
        <taxon>Paenibacillus</taxon>
    </lineage>
</organism>
<evidence type="ECO:0000313" key="3">
    <source>
        <dbReference type="Proteomes" id="UP001597169"/>
    </source>
</evidence>
<dbReference type="Gene3D" id="1.10.260.40">
    <property type="entry name" value="lambda repressor-like DNA-binding domains"/>
    <property type="match status" value="1"/>
</dbReference>
<reference evidence="3" key="1">
    <citation type="journal article" date="2019" name="Int. J. Syst. Evol. Microbiol.">
        <title>The Global Catalogue of Microorganisms (GCM) 10K type strain sequencing project: providing services to taxonomists for standard genome sequencing and annotation.</title>
        <authorList>
            <consortium name="The Broad Institute Genomics Platform"/>
            <consortium name="The Broad Institute Genome Sequencing Center for Infectious Disease"/>
            <person name="Wu L."/>
            <person name="Ma J."/>
        </authorList>
    </citation>
    <scope>NUCLEOTIDE SEQUENCE [LARGE SCALE GENOMIC DNA]</scope>
    <source>
        <strain evidence="3">CCUG 53519</strain>
    </source>
</reference>
<evidence type="ECO:0000259" key="1">
    <source>
        <dbReference type="PROSITE" id="PS50943"/>
    </source>
</evidence>
<protein>
    <submittedName>
        <fullName evidence="2">Helix-turn-helix transcriptional regulator</fullName>
    </submittedName>
</protein>
<comment type="caution">
    <text evidence="2">The sequence shown here is derived from an EMBL/GenBank/DDBJ whole genome shotgun (WGS) entry which is preliminary data.</text>
</comment>
<proteinExistence type="predicted"/>
<evidence type="ECO:0000313" key="2">
    <source>
        <dbReference type="EMBL" id="MFD1128297.1"/>
    </source>
</evidence>
<dbReference type="Pfam" id="PF01381">
    <property type="entry name" value="HTH_3"/>
    <property type="match status" value="1"/>
</dbReference>
<dbReference type="PROSITE" id="PS50943">
    <property type="entry name" value="HTH_CROC1"/>
    <property type="match status" value="1"/>
</dbReference>
<keyword evidence="3" id="KW-1185">Reference proteome</keyword>
<dbReference type="SUPFAM" id="SSF47413">
    <property type="entry name" value="lambda repressor-like DNA-binding domains"/>
    <property type="match status" value="1"/>
</dbReference>
<accession>A0ABW3PVY9</accession>
<dbReference type="Proteomes" id="UP001597169">
    <property type="component" value="Unassembled WGS sequence"/>
</dbReference>